<dbReference type="InterPro" id="IPR004638">
    <property type="entry name" value="EmrB-like"/>
</dbReference>
<feature type="transmembrane region" description="Helical" evidence="8">
    <location>
        <begin position="276"/>
        <end position="301"/>
    </location>
</feature>
<evidence type="ECO:0000313" key="11">
    <source>
        <dbReference type="Proteomes" id="UP000283374"/>
    </source>
</evidence>
<dbReference type="SUPFAM" id="SSF46785">
    <property type="entry name" value="Winged helix' DNA-binding domain"/>
    <property type="match status" value="1"/>
</dbReference>
<feature type="transmembrane region" description="Helical" evidence="8">
    <location>
        <begin position="321"/>
        <end position="340"/>
    </location>
</feature>
<protein>
    <submittedName>
        <fullName evidence="10">MFS transporter</fullName>
    </submittedName>
</protein>
<dbReference type="GO" id="GO:0005886">
    <property type="term" value="C:plasma membrane"/>
    <property type="evidence" value="ECO:0007669"/>
    <property type="project" value="UniProtKB-SubCell"/>
</dbReference>
<dbReference type="PANTHER" id="PTHR23501:SF197">
    <property type="entry name" value="COMD"/>
    <property type="match status" value="1"/>
</dbReference>
<proteinExistence type="inferred from homology"/>
<keyword evidence="6 8" id="KW-1133">Transmembrane helix</keyword>
<dbReference type="PRINTS" id="PR01036">
    <property type="entry name" value="TCRTETB"/>
</dbReference>
<feature type="domain" description="Major facilitator superfamily (MFS) profile" evidence="9">
    <location>
        <begin position="28"/>
        <end position="509"/>
    </location>
</feature>
<dbReference type="PANTHER" id="PTHR23501">
    <property type="entry name" value="MAJOR FACILITATOR SUPERFAMILY"/>
    <property type="match status" value="1"/>
</dbReference>
<feature type="transmembrane region" description="Helical" evidence="8">
    <location>
        <begin position="214"/>
        <end position="233"/>
    </location>
</feature>
<dbReference type="InterPro" id="IPR011701">
    <property type="entry name" value="MFS"/>
</dbReference>
<evidence type="ECO:0000256" key="5">
    <source>
        <dbReference type="ARBA" id="ARBA00022692"/>
    </source>
</evidence>
<dbReference type="Gene3D" id="1.20.1250.20">
    <property type="entry name" value="MFS general substrate transporter like domains"/>
    <property type="match status" value="1"/>
</dbReference>
<feature type="transmembrane region" description="Helical" evidence="8">
    <location>
        <begin position="245"/>
        <end position="264"/>
    </location>
</feature>
<dbReference type="Gene3D" id="1.10.10.10">
    <property type="entry name" value="Winged helix-like DNA-binding domain superfamily/Winged helix DNA-binding domain"/>
    <property type="match status" value="1"/>
</dbReference>
<dbReference type="InterPro" id="IPR036259">
    <property type="entry name" value="MFS_trans_sf"/>
</dbReference>
<evidence type="ECO:0000256" key="1">
    <source>
        <dbReference type="ARBA" id="ARBA00004651"/>
    </source>
</evidence>
<evidence type="ECO:0000256" key="6">
    <source>
        <dbReference type="ARBA" id="ARBA00022989"/>
    </source>
</evidence>
<feature type="transmembrane region" description="Helical" evidence="8">
    <location>
        <begin position="347"/>
        <end position="365"/>
    </location>
</feature>
<comment type="subcellular location">
    <subcellularLocation>
        <location evidence="1">Cell membrane</location>
        <topology evidence="1">Multi-pass membrane protein</topology>
    </subcellularLocation>
</comment>
<accession>A0A413RPC8</accession>
<dbReference type="RefSeq" id="WP_118766289.1">
    <property type="nucleotide sequence ID" value="NZ_QWKP01000142.1"/>
</dbReference>
<feature type="transmembrane region" description="Helical" evidence="8">
    <location>
        <begin position="122"/>
        <end position="143"/>
    </location>
</feature>
<keyword evidence="7 8" id="KW-0472">Membrane</keyword>
<feature type="transmembrane region" description="Helical" evidence="8">
    <location>
        <begin position="418"/>
        <end position="437"/>
    </location>
</feature>
<feature type="transmembrane region" description="Helical" evidence="8">
    <location>
        <begin position="377"/>
        <end position="397"/>
    </location>
</feature>
<keyword evidence="11" id="KW-1185">Reference proteome</keyword>
<evidence type="ECO:0000256" key="3">
    <source>
        <dbReference type="ARBA" id="ARBA00022448"/>
    </source>
</evidence>
<comment type="similarity">
    <text evidence="2">Belongs to the major facilitator superfamily. TCR/Tet family.</text>
</comment>
<keyword evidence="4" id="KW-1003">Cell membrane</keyword>
<dbReference type="PROSITE" id="PS50850">
    <property type="entry name" value="MFS"/>
    <property type="match status" value="1"/>
</dbReference>
<dbReference type="GO" id="GO:0022857">
    <property type="term" value="F:transmembrane transporter activity"/>
    <property type="evidence" value="ECO:0007669"/>
    <property type="project" value="InterPro"/>
</dbReference>
<dbReference type="Proteomes" id="UP000283374">
    <property type="component" value="Unassembled WGS sequence"/>
</dbReference>
<evidence type="ECO:0000313" key="10">
    <source>
        <dbReference type="EMBL" id="RHA43764.1"/>
    </source>
</evidence>
<dbReference type="Gene3D" id="1.20.1720.10">
    <property type="entry name" value="Multidrug resistance protein D"/>
    <property type="match status" value="1"/>
</dbReference>
<dbReference type="OrthoDB" id="7375466at2"/>
<dbReference type="EMBL" id="QWKP01000142">
    <property type="protein sequence ID" value="RHA43764.1"/>
    <property type="molecule type" value="Genomic_DNA"/>
</dbReference>
<dbReference type="Pfam" id="PF07690">
    <property type="entry name" value="MFS_1"/>
    <property type="match status" value="1"/>
</dbReference>
<evidence type="ECO:0000256" key="4">
    <source>
        <dbReference type="ARBA" id="ARBA00022475"/>
    </source>
</evidence>
<evidence type="ECO:0000259" key="9">
    <source>
        <dbReference type="PROSITE" id="PS50850"/>
    </source>
</evidence>
<comment type="caution">
    <text evidence="10">The sequence shown here is derived from an EMBL/GenBank/DDBJ whole genome shotgun (WGS) entry which is preliminary data.</text>
</comment>
<organism evidence="10 11">
    <name type="scientific">Cellulomonas rhizosphaerae</name>
    <dbReference type="NCBI Taxonomy" id="2293719"/>
    <lineage>
        <taxon>Bacteria</taxon>
        <taxon>Bacillati</taxon>
        <taxon>Actinomycetota</taxon>
        <taxon>Actinomycetes</taxon>
        <taxon>Micrococcales</taxon>
        <taxon>Cellulomonadaceae</taxon>
        <taxon>Cellulomonas</taxon>
    </lineage>
</organism>
<feature type="transmembrane region" description="Helical" evidence="8">
    <location>
        <begin position="483"/>
        <end position="504"/>
    </location>
</feature>
<sequence>MAEQAPAPADESIPEPTRDLSQRAIWTIFGGLMLAMLLAALDQTIVATALPTIVSDLGGAEHLSWVVTAYMLATTITTPLWGKLGDLYGRKILFITCIVIFLIGSGLAGTSQNMGQLIAWRAVQGVGGGGLMVLAQAIIADVVPARDRGRYQGAFGAVFGISSVAGPLLGGFFVDTIGWRWVFYINLPIGIVALAVVSAVLPVTKARTSPKIDYIGVTLLAVVATSIVLITSLGGSTWDWGGTQVIGLGVLGVLAAIAFVFVEARVPEPVLPLRLFTNRVFATTSIVGFVVGFAMFGSITYLPLYLQGVHGASATASGLQMLPMMLGLLLTSIGSGQLISRTGRYKAYPIVGTAIMTVGLYLLSLMGRDTSGLQSSIAMFVLGAGLGLVMQVLVLAVQNAVDYRDLGTGTSGATFFRTIGSCVGVAVFGTVFSSHLASTLASSPPAGAVGPCSADVLTKTTANIDQCGAAVINWFIDGYADSIHTIFLLGVPIGVLAFLLTWLIPELPLRTGASSPEQGEAFAAPAGRSSYEELRLMLWREVGRQDPLTAYAILNRNLDIDLTPGQCWMLSRVSGERSRTFARMTERSGVEIERVRAVAAELERRGLIEVHDETATPTPAGDAVAEQLRENERQQLRKIVAQWGEGEPELEELVEQVTDRLRQQDPSSAALRG</sequence>
<keyword evidence="5 8" id="KW-0812">Transmembrane</keyword>
<evidence type="ECO:0000256" key="7">
    <source>
        <dbReference type="ARBA" id="ARBA00023136"/>
    </source>
</evidence>
<evidence type="ECO:0000256" key="8">
    <source>
        <dbReference type="SAM" id="Phobius"/>
    </source>
</evidence>
<dbReference type="NCBIfam" id="TIGR00711">
    <property type="entry name" value="efflux_EmrB"/>
    <property type="match status" value="1"/>
</dbReference>
<feature type="transmembrane region" description="Helical" evidence="8">
    <location>
        <begin position="181"/>
        <end position="202"/>
    </location>
</feature>
<dbReference type="InterPro" id="IPR036390">
    <property type="entry name" value="WH_DNA-bd_sf"/>
</dbReference>
<dbReference type="InterPro" id="IPR020846">
    <property type="entry name" value="MFS_dom"/>
</dbReference>
<feature type="transmembrane region" description="Helical" evidence="8">
    <location>
        <begin position="92"/>
        <end position="110"/>
    </location>
</feature>
<dbReference type="InterPro" id="IPR036388">
    <property type="entry name" value="WH-like_DNA-bd_sf"/>
</dbReference>
<dbReference type="FunFam" id="1.20.1720.10:FF:000004">
    <property type="entry name" value="EmrB/QacA family drug resistance transporter"/>
    <property type="match status" value="1"/>
</dbReference>
<dbReference type="AlphaFoldDB" id="A0A413RPC8"/>
<keyword evidence="3" id="KW-0813">Transport</keyword>
<feature type="transmembrane region" description="Helical" evidence="8">
    <location>
        <begin position="24"/>
        <end position="50"/>
    </location>
</feature>
<feature type="transmembrane region" description="Helical" evidence="8">
    <location>
        <begin position="155"/>
        <end position="175"/>
    </location>
</feature>
<dbReference type="CDD" id="cd17502">
    <property type="entry name" value="MFS_Azr1_MDR_like"/>
    <property type="match status" value="1"/>
</dbReference>
<reference evidence="10 11" key="1">
    <citation type="submission" date="2018-08" db="EMBL/GenBank/DDBJ databases">
        <title>Cellulomonas rhizosphaerae sp. nov., a novel actinomycete isolated from soil.</title>
        <authorList>
            <person name="Tian Y."/>
        </authorList>
    </citation>
    <scope>NUCLEOTIDE SEQUENCE [LARGE SCALE GENOMIC DNA]</scope>
    <source>
        <strain evidence="10 11">NEAU-TCZ24</strain>
    </source>
</reference>
<feature type="transmembrane region" description="Helical" evidence="8">
    <location>
        <begin position="62"/>
        <end position="80"/>
    </location>
</feature>
<name>A0A413RPC8_9CELL</name>
<evidence type="ECO:0000256" key="2">
    <source>
        <dbReference type="ARBA" id="ARBA00007520"/>
    </source>
</evidence>
<gene>
    <name evidence="10" type="ORF">D1825_04645</name>
</gene>
<dbReference type="SUPFAM" id="SSF103473">
    <property type="entry name" value="MFS general substrate transporter"/>
    <property type="match status" value="1"/>
</dbReference>